<dbReference type="EMBL" id="HBIM01024498">
    <property type="protein sequence ID" value="CAE0421527.1"/>
    <property type="molecule type" value="Transcribed_RNA"/>
</dbReference>
<feature type="region of interest" description="Disordered" evidence="1">
    <location>
        <begin position="32"/>
        <end position="138"/>
    </location>
</feature>
<proteinExistence type="predicted"/>
<sequence length="497" mass="54042">MLEQQQRGAPVGSMVSMNHHCLHSNAESPHFGIIGMAKDTPSPPESTAEHHGPSSYALEGTTVGWNLTGTTTPASPMMGISSSSRGGLGGSGGGGMARTKSHFSMSSVLSSVSSSSESITTTTEDNSSNINNSPSNDLSMDTFGMTMRHYLGDSSDAPTLDRGMRKVMEPYLRKARLEREKTRNRFDLRVDASIASSVGVPYIALRQERPFLFDEYTFPLHTALANALQVPDLSKLHELLVPEQEALAPLRDPERRLSFHRIYDNFVTSFCIPLLHSLAISKKVLHNHSRSSHDCITYRYQAFPCINVVRPGGAAKPPHCGAAQGHSVGCLFFHIPLTPSQGTAAVYVESHPGREDWHPLQAKSVGLGFLYDGSRCIQFGLEHTNPQTSRVSLDFCIMIYREDSQMISNSSSIYSYSGATSIMTADTLHPLDPGASTTLCTADLLEDSFSRQGPGYYEEACVDTNRAVVLGTEAVMRKSRTLQEPDHRVGAPFGAGL</sequence>
<evidence type="ECO:0000256" key="1">
    <source>
        <dbReference type="SAM" id="MobiDB-lite"/>
    </source>
</evidence>
<feature type="compositionally biased region" description="Gly residues" evidence="1">
    <location>
        <begin position="86"/>
        <end position="96"/>
    </location>
</feature>
<evidence type="ECO:0000313" key="2">
    <source>
        <dbReference type="EMBL" id="CAE0421527.1"/>
    </source>
</evidence>
<protein>
    <submittedName>
        <fullName evidence="2">Uncharacterized protein</fullName>
    </submittedName>
</protein>
<feature type="compositionally biased region" description="Low complexity" evidence="1">
    <location>
        <begin position="60"/>
        <end position="72"/>
    </location>
</feature>
<reference evidence="2" key="1">
    <citation type="submission" date="2021-01" db="EMBL/GenBank/DDBJ databases">
        <authorList>
            <person name="Corre E."/>
            <person name="Pelletier E."/>
            <person name="Niang G."/>
            <person name="Scheremetjew M."/>
            <person name="Finn R."/>
            <person name="Kale V."/>
            <person name="Holt S."/>
            <person name="Cochrane G."/>
            <person name="Meng A."/>
            <person name="Brown T."/>
            <person name="Cohen L."/>
        </authorList>
    </citation>
    <scope>NUCLEOTIDE SEQUENCE</scope>
    <source>
        <strain evidence="2">CCMP127</strain>
    </source>
</reference>
<dbReference type="AlphaFoldDB" id="A0A7S3LF27"/>
<gene>
    <name evidence="2" type="ORF">ACOF00016_LOCUS18164</name>
</gene>
<name>A0A7S3LF27_9STRA</name>
<feature type="compositionally biased region" description="Low complexity" evidence="1">
    <location>
        <begin position="104"/>
        <end position="138"/>
    </location>
</feature>
<organism evidence="2">
    <name type="scientific">Amphora coffeiformis</name>
    <dbReference type="NCBI Taxonomy" id="265554"/>
    <lineage>
        <taxon>Eukaryota</taxon>
        <taxon>Sar</taxon>
        <taxon>Stramenopiles</taxon>
        <taxon>Ochrophyta</taxon>
        <taxon>Bacillariophyta</taxon>
        <taxon>Bacillariophyceae</taxon>
        <taxon>Bacillariophycidae</taxon>
        <taxon>Thalassiophysales</taxon>
        <taxon>Catenulaceae</taxon>
        <taxon>Amphora</taxon>
    </lineage>
</organism>
<accession>A0A7S3LF27</accession>